<evidence type="ECO:0000256" key="1">
    <source>
        <dbReference type="SAM" id="MobiDB-lite"/>
    </source>
</evidence>
<feature type="region of interest" description="Disordered" evidence="1">
    <location>
        <begin position="1"/>
        <end position="103"/>
    </location>
</feature>
<dbReference type="RefSeq" id="WP_249514211.1">
    <property type="nucleotide sequence ID" value="NZ_CP093366.1"/>
</dbReference>
<name>A0ABY4P8B3_9LACO</name>
<proteinExistence type="predicted"/>
<dbReference type="EMBL" id="CP093366">
    <property type="protein sequence ID" value="UQS81943.1"/>
    <property type="molecule type" value="Genomic_DNA"/>
</dbReference>
<evidence type="ECO:0000313" key="3">
    <source>
        <dbReference type="Proteomes" id="UP000831495"/>
    </source>
</evidence>
<sequence>MSLFNKQHSNKNSAPQNPQEQQMNGNGVGQQTQQMPVQDPNNYAGAGQQTQQMPVQDPNNYAGAGQQTQQMPVQDPNNYAGANQQPQQMPVQDPNNNGASNDYFQDVEEYPVQNDKNLYRSSNFNQPDVEVSEMNDSSTQETNSDWDQWRQTETKLLNLNSEQGQLKRLLKGQLLTSRTYYNQSVQRKQESSEPYKQNVSGDLQQIKQINDSLKKWFGTDAISGEVMFEAGRNYLVVGDKLADPNDAASDALADLNYFLDSFHILPNLVTLNFDEELEANWQDYLEAGVVNPETQLLNLFQYFQLEDNAQSTAQRSGMGIEISPHAVVKTDSERNVDHIYERDSLVMKVIKDDQGNPANIYHYCHNNLFTLDYLDAAGNNLITQFYDPNTSQKLLRKHYYRLDGTLAIIESTQETEPQVQVFNHNNLLVQSFNSEADFEAWWLINKVVNPETTVIIPLESPICNVLLEYPDADYQVLPYIDDVEKRSVEITRLLPLADRLSAGVLVTSTNDQARVSQLTKGKVNVSVIPSADAQE</sequence>
<reference evidence="2" key="1">
    <citation type="journal article" date="2022" name="Int. J. Syst. Evol. Microbiol.">
        <title>Apilactobacillus apisilvae sp. nov., Nicolia spurrieriana gen. nov. sp. nov., Bombilactobacillus folatiphilus sp. nov. and Bombilactobacillus thymidiniphilus sp. nov., four new lactic acid bacterial isolates from stingless bees Tetragonula carbonaria and Austroplebeia australis.</title>
        <authorList>
            <person name="Oliphant S.A."/>
            <person name="Watson-Haigh N.S."/>
            <person name="Sumby K.M."/>
            <person name="Gardner J."/>
            <person name="Groom S."/>
            <person name="Jiranek V."/>
        </authorList>
    </citation>
    <scope>NUCLEOTIDE SEQUENCE</scope>
    <source>
        <strain evidence="2">SG4_D2</strain>
    </source>
</reference>
<keyword evidence="3" id="KW-1185">Reference proteome</keyword>
<protein>
    <submittedName>
        <fullName evidence="2">Uncharacterized protein</fullName>
    </submittedName>
</protein>
<evidence type="ECO:0000313" key="2">
    <source>
        <dbReference type="EMBL" id="UQS81943.1"/>
    </source>
</evidence>
<dbReference type="Proteomes" id="UP000831495">
    <property type="component" value="Chromosome"/>
</dbReference>
<accession>A0ABY4P8B3</accession>
<gene>
    <name evidence="2" type="ORF">MOO45_07070</name>
</gene>
<organism evidence="2 3">
    <name type="scientific">Bombilactobacillus folatiphilus</name>
    <dbReference type="NCBI Taxonomy" id="2923362"/>
    <lineage>
        <taxon>Bacteria</taxon>
        <taxon>Bacillati</taxon>
        <taxon>Bacillota</taxon>
        <taxon>Bacilli</taxon>
        <taxon>Lactobacillales</taxon>
        <taxon>Lactobacillaceae</taxon>
        <taxon>Bombilactobacillus</taxon>
    </lineage>
</organism>